<evidence type="ECO:0000259" key="8">
    <source>
        <dbReference type="Pfam" id="PF07714"/>
    </source>
</evidence>
<keyword evidence="1 7" id="KW-0812">Transmembrane</keyword>
<dbReference type="OrthoDB" id="291737at2759"/>
<evidence type="ECO:0000256" key="6">
    <source>
        <dbReference type="SAM" id="MobiDB-lite"/>
    </source>
</evidence>
<gene>
    <name evidence="9" type="ORF">M569_16400</name>
</gene>
<dbReference type="PANTHER" id="PTHR46084:SF14">
    <property type="entry name" value="PROTEIN KINASE DOMAIN-CONTAINING PROTEIN"/>
    <property type="match status" value="1"/>
</dbReference>
<organism evidence="9 10">
    <name type="scientific">Genlisea aurea</name>
    <dbReference type="NCBI Taxonomy" id="192259"/>
    <lineage>
        <taxon>Eukaryota</taxon>
        <taxon>Viridiplantae</taxon>
        <taxon>Streptophyta</taxon>
        <taxon>Embryophyta</taxon>
        <taxon>Tracheophyta</taxon>
        <taxon>Spermatophyta</taxon>
        <taxon>Magnoliopsida</taxon>
        <taxon>eudicotyledons</taxon>
        <taxon>Gunneridae</taxon>
        <taxon>Pentapetalae</taxon>
        <taxon>asterids</taxon>
        <taxon>lamiids</taxon>
        <taxon>Lamiales</taxon>
        <taxon>Lentibulariaceae</taxon>
        <taxon>Genlisea</taxon>
    </lineage>
</organism>
<dbReference type="Pfam" id="PF07714">
    <property type="entry name" value="PK_Tyr_Ser-Thr"/>
    <property type="match status" value="1"/>
</dbReference>
<dbReference type="AlphaFoldDB" id="S8BVP2"/>
<comment type="subcellular location">
    <subcellularLocation>
        <location evidence="5">Endomembrane system</location>
        <topology evidence="5">Single-pass type I membrane protein</topology>
    </subcellularLocation>
</comment>
<evidence type="ECO:0000256" key="3">
    <source>
        <dbReference type="ARBA" id="ARBA00022989"/>
    </source>
</evidence>
<dbReference type="FunFam" id="3.30.200.20:FF:000489">
    <property type="entry name" value="Inactive receptor-like serine/threonine-protein kinase"/>
    <property type="match status" value="1"/>
</dbReference>
<dbReference type="InterPro" id="IPR001245">
    <property type="entry name" value="Ser-Thr/Tyr_kinase_cat_dom"/>
</dbReference>
<evidence type="ECO:0000256" key="7">
    <source>
        <dbReference type="SAM" id="Phobius"/>
    </source>
</evidence>
<evidence type="ECO:0000256" key="1">
    <source>
        <dbReference type="ARBA" id="ARBA00022692"/>
    </source>
</evidence>
<dbReference type="EMBL" id="AUSU01009241">
    <property type="protein sequence ID" value="EPS58414.1"/>
    <property type="molecule type" value="Genomic_DNA"/>
</dbReference>
<proteinExistence type="predicted"/>
<keyword evidence="2" id="KW-0732">Signal</keyword>
<comment type="caution">
    <text evidence="9">The sequence shown here is derived from an EMBL/GenBank/DDBJ whole genome shotgun (WGS) entry which is preliminary data.</text>
</comment>
<protein>
    <recommendedName>
        <fullName evidence="8">Serine-threonine/tyrosine-protein kinase catalytic domain-containing protein</fullName>
    </recommendedName>
</protein>
<evidence type="ECO:0000256" key="2">
    <source>
        <dbReference type="ARBA" id="ARBA00022729"/>
    </source>
</evidence>
<evidence type="ECO:0000256" key="4">
    <source>
        <dbReference type="ARBA" id="ARBA00023136"/>
    </source>
</evidence>
<name>S8BVP2_9LAMI</name>
<evidence type="ECO:0000313" key="10">
    <source>
        <dbReference type="Proteomes" id="UP000015453"/>
    </source>
</evidence>
<keyword evidence="3 7" id="KW-1133">Transmembrane helix</keyword>
<sequence>MSFAPFLKSSDSGILWTVEESSNLLAFSPNAAIPIGSQTVPSRSSGSFPAIPIPKNVSPAPSSQPKPATKNSGVPARFSVELSGGIIIMFIVAASAVFLSRSRAVKTIRSWKTGLSGQLQKAFISGVPKVKRGELEVASEDFSNIIISDDEGVYTIYKGTLSSGVEIAVASTDLTSTKQWSRRSESVFRKKIDTLSRMNHKNFLNLVGYCEEDEPFTRMMVFEYAPNGTLHEHLHGKSNACFVSRL</sequence>
<reference evidence="9 10" key="1">
    <citation type="journal article" date="2013" name="BMC Genomics">
        <title>The miniature genome of a carnivorous plant Genlisea aurea contains a low number of genes and short non-coding sequences.</title>
        <authorList>
            <person name="Leushkin E.V."/>
            <person name="Sutormin R.A."/>
            <person name="Nabieva E.R."/>
            <person name="Penin A.A."/>
            <person name="Kondrashov A.S."/>
            <person name="Logacheva M.D."/>
        </authorList>
    </citation>
    <scope>NUCLEOTIDE SEQUENCE [LARGE SCALE GENOMIC DNA]</scope>
</reference>
<feature type="region of interest" description="Disordered" evidence="6">
    <location>
        <begin position="54"/>
        <end position="73"/>
    </location>
</feature>
<keyword evidence="4 7" id="KW-0472">Membrane</keyword>
<feature type="transmembrane region" description="Helical" evidence="7">
    <location>
        <begin position="82"/>
        <end position="100"/>
    </location>
</feature>
<dbReference type="InterPro" id="IPR011009">
    <property type="entry name" value="Kinase-like_dom_sf"/>
</dbReference>
<dbReference type="Gene3D" id="3.30.200.20">
    <property type="entry name" value="Phosphorylase Kinase, domain 1"/>
    <property type="match status" value="1"/>
</dbReference>
<dbReference type="GO" id="GO:0012505">
    <property type="term" value="C:endomembrane system"/>
    <property type="evidence" value="ECO:0007669"/>
    <property type="project" value="UniProtKB-SubCell"/>
</dbReference>
<feature type="domain" description="Serine-threonine/tyrosine-protein kinase catalytic" evidence="8">
    <location>
        <begin position="156"/>
        <end position="240"/>
    </location>
</feature>
<dbReference type="GO" id="GO:0004672">
    <property type="term" value="F:protein kinase activity"/>
    <property type="evidence" value="ECO:0007669"/>
    <property type="project" value="InterPro"/>
</dbReference>
<feature type="compositionally biased region" description="Polar residues" evidence="6">
    <location>
        <begin position="59"/>
        <end position="72"/>
    </location>
</feature>
<evidence type="ECO:0000313" key="9">
    <source>
        <dbReference type="EMBL" id="EPS58414.1"/>
    </source>
</evidence>
<dbReference type="SUPFAM" id="SSF56112">
    <property type="entry name" value="Protein kinase-like (PK-like)"/>
    <property type="match status" value="1"/>
</dbReference>
<evidence type="ECO:0000256" key="5">
    <source>
        <dbReference type="ARBA" id="ARBA00046288"/>
    </source>
</evidence>
<keyword evidence="10" id="KW-1185">Reference proteome</keyword>
<accession>S8BVP2</accession>
<dbReference type="Proteomes" id="UP000015453">
    <property type="component" value="Unassembled WGS sequence"/>
</dbReference>
<dbReference type="PANTHER" id="PTHR46084">
    <property type="entry name" value="PROTEIN MALE DISCOVERER 2"/>
    <property type="match status" value="1"/>
</dbReference>